<gene>
    <name evidence="2" type="ORF">ACFPT7_05235</name>
</gene>
<proteinExistence type="predicted"/>
<sequence>MESTQQQMNVPITPERSQNGFAPTALERHYSVSELSKLWFFSENTIRRLFSREPGVIKITRQATRVKRGYTSLRIPERIAQRVHQRLQGLS</sequence>
<dbReference type="RefSeq" id="WP_263337184.1">
    <property type="nucleotide sequence ID" value="NZ_JAGSYH010000004.1"/>
</dbReference>
<accession>A0ABW1EBH3</accession>
<feature type="region of interest" description="Disordered" evidence="1">
    <location>
        <begin position="1"/>
        <end position="21"/>
    </location>
</feature>
<dbReference type="Proteomes" id="UP001596091">
    <property type="component" value="Unassembled WGS sequence"/>
</dbReference>
<evidence type="ECO:0008006" key="4">
    <source>
        <dbReference type="Google" id="ProtNLM"/>
    </source>
</evidence>
<reference evidence="3" key="1">
    <citation type="journal article" date="2019" name="Int. J. Syst. Evol. Microbiol.">
        <title>The Global Catalogue of Microorganisms (GCM) 10K type strain sequencing project: providing services to taxonomists for standard genome sequencing and annotation.</title>
        <authorList>
            <consortium name="The Broad Institute Genomics Platform"/>
            <consortium name="The Broad Institute Genome Sequencing Center for Infectious Disease"/>
            <person name="Wu L."/>
            <person name="Ma J."/>
        </authorList>
    </citation>
    <scope>NUCLEOTIDE SEQUENCE [LARGE SCALE GENOMIC DNA]</scope>
    <source>
        <strain evidence="3">JCM 4087</strain>
    </source>
</reference>
<keyword evidence="3" id="KW-1185">Reference proteome</keyword>
<name>A0ABW1EBH3_9BACT</name>
<protein>
    <recommendedName>
        <fullName evidence="4">Helix-turn-helix domain-containing protein</fullName>
    </recommendedName>
</protein>
<comment type="caution">
    <text evidence="2">The sequence shown here is derived from an EMBL/GenBank/DDBJ whole genome shotgun (WGS) entry which is preliminary data.</text>
</comment>
<organism evidence="2 3">
    <name type="scientific">Acidicapsa dinghuensis</name>
    <dbReference type="NCBI Taxonomy" id="2218256"/>
    <lineage>
        <taxon>Bacteria</taxon>
        <taxon>Pseudomonadati</taxon>
        <taxon>Acidobacteriota</taxon>
        <taxon>Terriglobia</taxon>
        <taxon>Terriglobales</taxon>
        <taxon>Acidobacteriaceae</taxon>
        <taxon>Acidicapsa</taxon>
    </lineage>
</organism>
<evidence type="ECO:0000313" key="3">
    <source>
        <dbReference type="Proteomes" id="UP001596091"/>
    </source>
</evidence>
<evidence type="ECO:0000313" key="2">
    <source>
        <dbReference type="EMBL" id="MFC5861686.1"/>
    </source>
</evidence>
<evidence type="ECO:0000256" key="1">
    <source>
        <dbReference type="SAM" id="MobiDB-lite"/>
    </source>
</evidence>
<dbReference type="EMBL" id="JBHSPH010000002">
    <property type="protein sequence ID" value="MFC5861686.1"/>
    <property type="molecule type" value="Genomic_DNA"/>
</dbReference>